<keyword evidence="2" id="KW-0695">RNA-directed DNA polymerase</keyword>
<keyword evidence="3" id="KW-1185">Reference proteome</keyword>
<dbReference type="GO" id="GO:0003964">
    <property type="term" value="F:RNA-directed DNA polymerase activity"/>
    <property type="evidence" value="ECO:0007669"/>
    <property type="project" value="UniProtKB-KW"/>
</dbReference>
<organism evidence="2 3">
    <name type="scientific">Artemisia annua</name>
    <name type="common">Sweet wormwood</name>
    <dbReference type="NCBI Taxonomy" id="35608"/>
    <lineage>
        <taxon>Eukaryota</taxon>
        <taxon>Viridiplantae</taxon>
        <taxon>Streptophyta</taxon>
        <taxon>Embryophyta</taxon>
        <taxon>Tracheophyta</taxon>
        <taxon>Spermatophyta</taxon>
        <taxon>Magnoliopsida</taxon>
        <taxon>eudicotyledons</taxon>
        <taxon>Gunneridae</taxon>
        <taxon>Pentapetalae</taxon>
        <taxon>asterids</taxon>
        <taxon>campanulids</taxon>
        <taxon>Asterales</taxon>
        <taxon>Asteraceae</taxon>
        <taxon>Asteroideae</taxon>
        <taxon>Anthemideae</taxon>
        <taxon>Artemisiinae</taxon>
        <taxon>Artemisia</taxon>
    </lineage>
</organism>
<dbReference type="AlphaFoldDB" id="A0A2U1KVG5"/>
<dbReference type="EMBL" id="PKPP01013572">
    <property type="protein sequence ID" value="PWA40745.1"/>
    <property type="molecule type" value="Genomic_DNA"/>
</dbReference>
<proteinExistence type="predicted"/>
<dbReference type="OrthoDB" id="1737498at2759"/>
<dbReference type="STRING" id="35608.A0A2U1KVG5"/>
<dbReference type="PANTHER" id="PTHR33116">
    <property type="entry name" value="REVERSE TRANSCRIPTASE ZINC-BINDING DOMAIN-CONTAINING PROTEIN-RELATED-RELATED"/>
    <property type="match status" value="1"/>
</dbReference>
<dbReference type="InterPro" id="IPR026960">
    <property type="entry name" value="RVT-Znf"/>
</dbReference>
<gene>
    <name evidence="2" type="ORF">CTI12_AA559020</name>
</gene>
<keyword evidence="2" id="KW-0808">Transferase</keyword>
<accession>A0A2U1KVG5</accession>
<evidence type="ECO:0000313" key="3">
    <source>
        <dbReference type="Proteomes" id="UP000245207"/>
    </source>
</evidence>
<sequence length="227" mass="26801">MHTGGRTTHQFFDLLCVLQGINWSENEDVWIWALDQEGMFSVACTRKHIDNLLLYSGDLPTRWNTLVPIKVNILGWRIRMDRLPTREKLDQKGIDLPSLLCPVCDTYIEDVNHVFLRCELASQIWDRIFRWLDMVQPVFLSITDILDWIDSMHSSLKRKKVLEAIILTSMWVIWKYRNNNLFGSVKMKRSCIFDIIVSNAFEWCSSRSRYCSRNPSLWLQNPMLCIL</sequence>
<dbReference type="Pfam" id="PF13966">
    <property type="entry name" value="zf-RVT"/>
    <property type="match status" value="1"/>
</dbReference>
<comment type="caution">
    <text evidence="2">The sequence shown here is derived from an EMBL/GenBank/DDBJ whole genome shotgun (WGS) entry which is preliminary data.</text>
</comment>
<keyword evidence="2" id="KW-0548">Nucleotidyltransferase</keyword>
<dbReference type="PANTHER" id="PTHR33116:SF79">
    <property type="entry name" value="REVERSE TRANSCRIPTASE DOMAIN, ZINC FINGER, CCHC-TYPE-RELATED"/>
    <property type="match status" value="1"/>
</dbReference>
<protein>
    <submittedName>
        <fullName evidence="2">RNA-directed DNA polymerase, eukaryota, Reverse transcriptase zinc-binding domain protein</fullName>
    </submittedName>
</protein>
<evidence type="ECO:0000259" key="1">
    <source>
        <dbReference type="Pfam" id="PF13966"/>
    </source>
</evidence>
<evidence type="ECO:0000313" key="2">
    <source>
        <dbReference type="EMBL" id="PWA40745.1"/>
    </source>
</evidence>
<feature type="domain" description="Reverse transcriptase zinc-binding" evidence="1">
    <location>
        <begin position="61"/>
        <end position="125"/>
    </location>
</feature>
<reference evidence="2 3" key="1">
    <citation type="journal article" date="2018" name="Mol. Plant">
        <title>The genome of Artemisia annua provides insight into the evolution of Asteraceae family and artemisinin biosynthesis.</title>
        <authorList>
            <person name="Shen Q."/>
            <person name="Zhang L."/>
            <person name="Liao Z."/>
            <person name="Wang S."/>
            <person name="Yan T."/>
            <person name="Shi P."/>
            <person name="Liu M."/>
            <person name="Fu X."/>
            <person name="Pan Q."/>
            <person name="Wang Y."/>
            <person name="Lv Z."/>
            <person name="Lu X."/>
            <person name="Zhang F."/>
            <person name="Jiang W."/>
            <person name="Ma Y."/>
            <person name="Chen M."/>
            <person name="Hao X."/>
            <person name="Li L."/>
            <person name="Tang Y."/>
            <person name="Lv G."/>
            <person name="Zhou Y."/>
            <person name="Sun X."/>
            <person name="Brodelius P.E."/>
            <person name="Rose J.K.C."/>
            <person name="Tang K."/>
        </authorList>
    </citation>
    <scope>NUCLEOTIDE SEQUENCE [LARGE SCALE GENOMIC DNA]</scope>
    <source>
        <strain evidence="3">cv. Huhao1</strain>
        <tissue evidence="2">Leaf</tissue>
    </source>
</reference>
<dbReference type="Proteomes" id="UP000245207">
    <property type="component" value="Unassembled WGS sequence"/>
</dbReference>
<name>A0A2U1KVG5_ARTAN</name>